<dbReference type="GO" id="GO:0016788">
    <property type="term" value="F:hydrolase activity, acting on ester bonds"/>
    <property type="evidence" value="ECO:0007669"/>
    <property type="project" value="InterPro"/>
</dbReference>
<dbReference type="Pfam" id="PF01881">
    <property type="entry name" value="Cas_Cas6_C"/>
    <property type="match status" value="1"/>
</dbReference>
<dbReference type="RefSeq" id="WP_013008933.1">
    <property type="nucleotide sequence ID" value="NC_013940.1"/>
</dbReference>
<evidence type="ECO:0000259" key="7">
    <source>
        <dbReference type="Pfam" id="PF01881"/>
    </source>
</evidence>
<protein>
    <recommendedName>
        <fullName evidence="4">CRISPR-associated endoribonuclease</fullName>
    </recommendedName>
</protein>
<evidence type="ECO:0000256" key="2">
    <source>
        <dbReference type="ARBA" id="ARBA00022884"/>
    </source>
</evidence>
<feature type="active site" description="Proton acceptor" evidence="6">
    <location>
        <position position="29"/>
    </location>
</feature>
<accession>D3PEQ4</accession>
<feature type="site" description="Transition state stabilizer" evidence="5">
    <location>
        <position position="53"/>
    </location>
</feature>
<evidence type="ECO:0000256" key="5">
    <source>
        <dbReference type="PIRSR" id="PIRSR005054-1"/>
    </source>
</evidence>
<dbReference type="GO" id="GO:0003723">
    <property type="term" value="F:RNA binding"/>
    <property type="evidence" value="ECO:0007669"/>
    <property type="project" value="UniProtKB-KW"/>
</dbReference>
<dbReference type="InterPro" id="IPR010156">
    <property type="entry name" value="CRISPR-assoc_prot_Cas6"/>
</dbReference>
<keyword evidence="2" id="KW-0694">RNA-binding</keyword>
<dbReference type="PANTHER" id="PTHR36984">
    <property type="entry name" value="CRISPR-ASSOCIATED ENDORIBONUCLEASE CAS6 1"/>
    <property type="match status" value="1"/>
</dbReference>
<comment type="function">
    <text evidence="4">CRISPR (clustered regularly interspaced short palindromic repeat), is an adaptive immune system that provides protection against mobile genetic elements (viruses, transposable elements and conjugative plasmids). CRISPR clusters contain sequences complementary to antecedent mobile elements and target invading nucleic acids. CRISPR clusters are transcribed and processed into CRISPR RNA (crRNA).</text>
</comment>
<sequence length="256" mass="30214">MRMKIEINSNKNFILLPINHKHIIQGFLYNNLPKPLSDFLHNIGFFYYKRQFKLFTFSNLYSSYFQIITIQDNKKTDKYIKFKTPVTLYIASGINNFINNWNNNFLLSDNLKLGDNTVYIESIEVLPQPEITNKCLINTLSPITVYRTLENKKYHYYNPNDIDFNVLVKNNIKKKYALLTNTIINDFDFNMKNIKYKKIITKYIKKPKINKDFIIEAYDGIFEIETEPEILKTIYDVGLGAKNSQGFGMFSIIKNN</sequence>
<evidence type="ECO:0000313" key="8">
    <source>
        <dbReference type="EMBL" id="BAI81696.1"/>
    </source>
</evidence>
<evidence type="ECO:0000256" key="1">
    <source>
        <dbReference type="ARBA" id="ARBA00005937"/>
    </source>
</evidence>
<dbReference type="Proteomes" id="UP000001520">
    <property type="component" value="Plasmid megaplasmid pDF308"/>
</dbReference>
<dbReference type="HOGENOM" id="CLU_089858_2_0_0"/>
<evidence type="ECO:0000313" key="9">
    <source>
        <dbReference type="Proteomes" id="UP000001520"/>
    </source>
</evidence>
<keyword evidence="8" id="KW-0614">Plasmid</keyword>
<dbReference type="CDD" id="cd21140">
    <property type="entry name" value="Cas6_I-like"/>
    <property type="match status" value="1"/>
</dbReference>
<dbReference type="Gene3D" id="3.30.70.1890">
    <property type="match status" value="1"/>
</dbReference>
<name>D3PEQ4_DEFDS</name>
<feature type="domain" description="CRISPR associated protein Cas6 C-terminal" evidence="7">
    <location>
        <begin position="127"/>
        <end position="251"/>
    </location>
</feature>
<keyword evidence="3" id="KW-0051">Antiviral defense</keyword>
<evidence type="ECO:0000256" key="3">
    <source>
        <dbReference type="ARBA" id="ARBA00023118"/>
    </source>
</evidence>
<dbReference type="EMBL" id="AP011530">
    <property type="protein sequence ID" value="BAI81696.1"/>
    <property type="molecule type" value="Genomic_DNA"/>
</dbReference>
<dbReference type="eggNOG" id="COG1583">
    <property type="taxonomic scope" value="Bacteria"/>
</dbReference>
<dbReference type="NCBIfam" id="TIGR01877">
    <property type="entry name" value="cas_cas6"/>
    <property type="match status" value="1"/>
</dbReference>
<dbReference type="Gene3D" id="3.30.70.1900">
    <property type="match status" value="1"/>
</dbReference>
<proteinExistence type="inferred from homology"/>
<dbReference type="InterPro" id="IPR045747">
    <property type="entry name" value="CRISPR-assoc_prot_Cas6_N_sf"/>
</dbReference>
<organism evidence="8 9">
    <name type="scientific">Deferribacter desulfuricans (strain DSM 14783 / JCM 11476 / NBRC 101012 / SSM1)</name>
    <dbReference type="NCBI Taxonomy" id="639282"/>
    <lineage>
        <taxon>Bacteria</taxon>
        <taxon>Pseudomonadati</taxon>
        <taxon>Deferribacterota</taxon>
        <taxon>Deferribacteres</taxon>
        <taxon>Deferribacterales</taxon>
        <taxon>Deferribacteraceae</taxon>
        <taxon>Deferribacter</taxon>
    </lineage>
</organism>
<dbReference type="PIRSF" id="PIRSF005054">
    <property type="entry name" value="PF1131"/>
    <property type="match status" value="1"/>
</dbReference>
<comment type="similarity">
    <text evidence="1 4">Belongs to the CRISPR-associated protein Cas6/Cse3/CasE family.</text>
</comment>
<gene>
    <name evidence="8" type="ordered locus">DEFDS_P072</name>
</gene>
<evidence type="ECO:0000256" key="6">
    <source>
        <dbReference type="PIRSR" id="PIRSR005054-50"/>
    </source>
</evidence>
<dbReference type="PANTHER" id="PTHR36984:SF1">
    <property type="entry name" value="CRISPR-ASSOCIATED ENDORIBONUCLEASE CAS6 1"/>
    <property type="match status" value="1"/>
</dbReference>
<dbReference type="KEGG" id="ddf:DEFDS_P072"/>
<dbReference type="OrthoDB" id="9797488at2"/>
<dbReference type="AlphaFoldDB" id="D3PEQ4"/>
<reference evidence="8 9" key="1">
    <citation type="journal article" date="2010" name="DNA Res.">
        <title>Bacterial lifestyle in a deep-sea hydrothermal vent chimney revealed by the genome sequence of the thermophilic bacterium Deferribacter desulfuricans SSM1.</title>
        <authorList>
            <person name="Takaki Y."/>
            <person name="Shimamura S."/>
            <person name="Nakagawa S."/>
            <person name="Fukuhara Y."/>
            <person name="Horikawa H."/>
            <person name="Ankai A."/>
            <person name="Harada T."/>
            <person name="Hosoyama A."/>
            <person name="Oguchi A."/>
            <person name="Fukui S."/>
            <person name="Fujita N."/>
            <person name="Takami H."/>
            <person name="Takai K."/>
        </authorList>
    </citation>
    <scope>NUCLEOTIDE SEQUENCE [LARGE SCALE GENOMIC DNA]</scope>
    <source>
        <strain evidence="9">DSM 14783 / JCM 11476 / NBRC 101012 / SSM1</strain>
        <plasmid evidence="9">Plasmid megaplasmid pDF308</plasmid>
    </source>
</reference>
<keyword evidence="9" id="KW-1185">Reference proteome</keyword>
<evidence type="ECO:0000256" key="4">
    <source>
        <dbReference type="PIRNR" id="PIRNR005054"/>
    </source>
</evidence>
<dbReference type="GO" id="GO:0051607">
    <property type="term" value="P:defense response to virus"/>
    <property type="evidence" value="ECO:0007669"/>
    <property type="project" value="UniProtKB-KW"/>
</dbReference>
<geneLocation type="plasmid" evidence="8 9">
    <name>megaplasmid pDF308</name>
</geneLocation>
<dbReference type="InterPro" id="IPR049435">
    <property type="entry name" value="Cas_Cas6_C"/>
</dbReference>
<feature type="active site" description="Proton donor" evidence="6">
    <location>
        <position position="41"/>
    </location>
</feature>